<evidence type="ECO:0000313" key="3">
    <source>
        <dbReference type="Proteomes" id="UP000284021"/>
    </source>
</evidence>
<dbReference type="Proteomes" id="UP000284021">
    <property type="component" value="Unassembled WGS sequence"/>
</dbReference>
<keyword evidence="3" id="KW-1185">Reference proteome</keyword>
<dbReference type="OrthoDB" id="5625617at2"/>
<keyword evidence="1" id="KW-1133">Transmembrane helix</keyword>
<dbReference type="RefSeq" id="WP_119952434.1">
    <property type="nucleotide sequence ID" value="NZ_QYUR01000002.1"/>
</dbReference>
<dbReference type="AlphaFoldDB" id="A0A418XI12"/>
<reference evidence="2 3" key="1">
    <citation type="submission" date="2018-09" db="EMBL/GenBank/DDBJ databases">
        <authorList>
            <person name="Zhu H."/>
        </authorList>
    </citation>
    <scope>NUCLEOTIDE SEQUENCE [LARGE SCALE GENOMIC DNA]</scope>
    <source>
        <strain evidence="2 3">K1S02-6</strain>
    </source>
</reference>
<accession>A0A418XI12</accession>
<evidence type="ECO:0000256" key="1">
    <source>
        <dbReference type="SAM" id="Phobius"/>
    </source>
</evidence>
<gene>
    <name evidence="2" type="ORF">D3879_01830</name>
</gene>
<sequence length="67" mass="7421">MEPEMFEEWMMIILVGGLVAFMAFIVWDLAKKSKAGRYGTMILFLALGLGVLGFVIKTFVIAGMEGM</sequence>
<feature type="transmembrane region" description="Helical" evidence="1">
    <location>
        <begin position="42"/>
        <end position="64"/>
    </location>
</feature>
<keyword evidence="1" id="KW-0812">Transmembrane</keyword>
<evidence type="ECO:0000313" key="2">
    <source>
        <dbReference type="EMBL" id="RJG12090.1"/>
    </source>
</evidence>
<name>A0A418XI12_9PSED</name>
<feature type="transmembrane region" description="Helical" evidence="1">
    <location>
        <begin position="12"/>
        <end position="30"/>
    </location>
</feature>
<dbReference type="Pfam" id="PF10981">
    <property type="entry name" value="DUF2788"/>
    <property type="match status" value="1"/>
</dbReference>
<keyword evidence="1" id="KW-0472">Membrane</keyword>
<proteinExistence type="predicted"/>
<protein>
    <submittedName>
        <fullName evidence="2">DUF2788 domain-containing protein</fullName>
    </submittedName>
</protein>
<dbReference type="InterPro" id="IPR021249">
    <property type="entry name" value="DUF2788"/>
</dbReference>
<comment type="caution">
    <text evidence="2">The sequence shown here is derived from an EMBL/GenBank/DDBJ whole genome shotgun (WGS) entry which is preliminary data.</text>
</comment>
<organism evidence="2 3">
    <name type="scientific">Pseudomonas cavernicola</name>
    <dbReference type="NCBI Taxonomy" id="2320866"/>
    <lineage>
        <taxon>Bacteria</taxon>
        <taxon>Pseudomonadati</taxon>
        <taxon>Pseudomonadota</taxon>
        <taxon>Gammaproteobacteria</taxon>
        <taxon>Pseudomonadales</taxon>
        <taxon>Pseudomonadaceae</taxon>
        <taxon>Pseudomonas</taxon>
    </lineage>
</organism>
<dbReference type="EMBL" id="QYUR01000002">
    <property type="protein sequence ID" value="RJG12090.1"/>
    <property type="molecule type" value="Genomic_DNA"/>
</dbReference>